<protein>
    <recommendedName>
        <fullName evidence="15">Nuclear membrane fusion protein Kar5</fullName>
    </recommendedName>
</protein>
<dbReference type="GO" id="GO:0005789">
    <property type="term" value="C:endoplasmic reticulum membrane"/>
    <property type="evidence" value="ECO:0007669"/>
    <property type="project" value="UniProtKB-SubCell"/>
</dbReference>
<keyword evidence="10 11" id="KW-0539">Nucleus</keyword>
<sequence>MGINLVLLFSLSCAVEAISTPSLYNRFRSAPPRSHEPFDLAGLSGSLHRSFPTATHNHPAYASALHLIDSLGTAPSCQRTATAAFVSDCSHFTRSFSGGTDNFKVLFAVKLAVCEFQATGVTFPSECSHYRGRGDGEQQLSDTAGKRQLQQCLRKLEERPQWWTTLSNNLQNAVVICAAVRHEVEEDNLLNLYRNVTKAQRILADALNVAVQHSRDDLEAQRSRSVDLKNSIQMMHDEVVDAGKHASGVLGKHAEMIEDVLDTIRQNIQLTWETEMAGLNEIAKATKHVYQNTQQLTTDITEANAHLQNALKHTGADVKEEFLSLMLLVKQAGEDIIDELHERHKASSKDSAALASSMTEVGQKLHELEPVCPFFFLQSTRLRF</sequence>
<dbReference type="Proteomes" id="UP000298138">
    <property type="component" value="Unassembled WGS sequence"/>
</dbReference>
<dbReference type="Pfam" id="PF04163">
    <property type="entry name" value="Tht1"/>
    <property type="match status" value="1"/>
</dbReference>
<evidence type="ECO:0008006" key="15">
    <source>
        <dbReference type="Google" id="ProtNLM"/>
    </source>
</evidence>
<dbReference type="GO" id="GO:0031965">
    <property type="term" value="C:nuclear membrane"/>
    <property type="evidence" value="ECO:0007669"/>
    <property type="project" value="UniProtKB-SubCell"/>
</dbReference>
<dbReference type="InterPro" id="IPR007292">
    <property type="entry name" value="Nuclear_fusion_Kar5"/>
</dbReference>
<accession>A0A4V3SI27</accession>
<evidence type="ECO:0000313" key="14">
    <source>
        <dbReference type="Proteomes" id="UP000298138"/>
    </source>
</evidence>
<gene>
    <name evidence="13" type="ORF">EX30DRAFT_158367</name>
</gene>
<dbReference type="AlphaFoldDB" id="A0A4V3SI27"/>
<evidence type="ECO:0000313" key="13">
    <source>
        <dbReference type="EMBL" id="TGZ78494.1"/>
    </source>
</evidence>
<reference evidence="13 14" key="1">
    <citation type="submission" date="2019-04" db="EMBL/GenBank/DDBJ databases">
        <title>Comparative genomics and transcriptomics to analyze fruiting body development in filamentous ascomycetes.</title>
        <authorList>
            <consortium name="DOE Joint Genome Institute"/>
            <person name="Lutkenhaus R."/>
            <person name="Traeger S."/>
            <person name="Breuer J."/>
            <person name="Kuo A."/>
            <person name="Lipzen A."/>
            <person name="Pangilinan J."/>
            <person name="Dilworth D."/>
            <person name="Sandor L."/>
            <person name="Poggeler S."/>
            <person name="Barry K."/>
            <person name="Grigoriev I.V."/>
            <person name="Nowrousian M."/>
        </authorList>
    </citation>
    <scope>NUCLEOTIDE SEQUENCE [LARGE SCALE GENOMIC DNA]</scope>
    <source>
        <strain evidence="13 14">CBS 389.68</strain>
    </source>
</reference>
<evidence type="ECO:0000256" key="1">
    <source>
        <dbReference type="ARBA" id="ARBA00003389"/>
    </source>
</evidence>
<evidence type="ECO:0000256" key="5">
    <source>
        <dbReference type="ARBA" id="ARBA00022729"/>
    </source>
</evidence>
<evidence type="ECO:0000256" key="11">
    <source>
        <dbReference type="RuleBase" id="RU368082"/>
    </source>
</evidence>
<comment type="similarity">
    <text evidence="2 11">Belongs to the KAR5 family.</text>
</comment>
<keyword evidence="3 11" id="KW-0415">Karyogamy</keyword>
<name>A0A4V3SI27_9PEZI</name>
<proteinExistence type="inferred from homology"/>
<keyword evidence="14" id="KW-1185">Reference proteome</keyword>
<evidence type="ECO:0000256" key="7">
    <source>
        <dbReference type="ARBA" id="ARBA00022989"/>
    </source>
</evidence>
<keyword evidence="7" id="KW-1133">Transmembrane helix</keyword>
<keyword evidence="8" id="KW-0472">Membrane</keyword>
<keyword evidence="5 11" id="KW-0732">Signal</keyword>
<comment type="subcellular location">
    <subcellularLocation>
        <location evidence="11">Endoplasmic reticulum membrane</location>
    </subcellularLocation>
    <subcellularLocation>
        <location evidence="11">Nucleus membrane</location>
    </subcellularLocation>
</comment>
<dbReference type="EMBL" id="ML220141">
    <property type="protein sequence ID" value="TGZ78494.1"/>
    <property type="molecule type" value="Genomic_DNA"/>
</dbReference>
<evidence type="ECO:0000256" key="8">
    <source>
        <dbReference type="ARBA" id="ARBA00023136"/>
    </source>
</evidence>
<evidence type="ECO:0000256" key="6">
    <source>
        <dbReference type="ARBA" id="ARBA00022824"/>
    </source>
</evidence>
<evidence type="ECO:0000256" key="4">
    <source>
        <dbReference type="ARBA" id="ARBA00022692"/>
    </source>
</evidence>
<dbReference type="PANTHER" id="PTHR28012">
    <property type="entry name" value="NUCLEAR FUSION PROTEIN KAR5"/>
    <property type="match status" value="1"/>
</dbReference>
<organism evidence="13 14">
    <name type="scientific">Ascodesmis nigricans</name>
    <dbReference type="NCBI Taxonomy" id="341454"/>
    <lineage>
        <taxon>Eukaryota</taxon>
        <taxon>Fungi</taxon>
        <taxon>Dikarya</taxon>
        <taxon>Ascomycota</taxon>
        <taxon>Pezizomycotina</taxon>
        <taxon>Pezizomycetes</taxon>
        <taxon>Pezizales</taxon>
        <taxon>Ascodesmidaceae</taxon>
        <taxon>Ascodesmis</taxon>
    </lineage>
</organism>
<dbReference type="InParanoid" id="A0A4V3SI27"/>
<comment type="function">
    <text evidence="1 11">Required for nuclear membrane fusion during karyogamy.</text>
</comment>
<evidence type="ECO:0000256" key="10">
    <source>
        <dbReference type="ARBA" id="ARBA00023242"/>
    </source>
</evidence>
<dbReference type="GO" id="GO:0000742">
    <property type="term" value="P:karyogamy involved in conjugation with cellular fusion"/>
    <property type="evidence" value="ECO:0007669"/>
    <property type="project" value="UniProtKB-UniRule"/>
</dbReference>
<keyword evidence="4" id="KW-0812">Transmembrane</keyword>
<feature type="chain" id="PRO_5020757771" description="Nuclear membrane fusion protein Kar5" evidence="12">
    <location>
        <begin position="18"/>
        <end position="384"/>
    </location>
</feature>
<keyword evidence="6 11" id="KW-0256">Endoplasmic reticulum</keyword>
<dbReference type="PANTHER" id="PTHR28012:SF1">
    <property type="entry name" value="NUCLEAR FUSION PROTEIN KAR5"/>
    <property type="match status" value="1"/>
</dbReference>
<dbReference type="GO" id="GO:0048288">
    <property type="term" value="P:nuclear membrane fusion involved in karyogamy"/>
    <property type="evidence" value="ECO:0007669"/>
    <property type="project" value="UniProtKB-UniRule"/>
</dbReference>
<evidence type="ECO:0000256" key="3">
    <source>
        <dbReference type="ARBA" id="ARBA00022459"/>
    </source>
</evidence>
<keyword evidence="9" id="KW-0325">Glycoprotein</keyword>
<evidence type="ECO:0000256" key="9">
    <source>
        <dbReference type="ARBA" id="ARBA00023180"/>
    </source>
</evidence>
<evidence type="ECO:0000256" key="2">
    <source>
        <dbReference type="ARBA" id="ARBA00010473"/>
    </source>
</evidence>
<dbReference type="OrthoDB" id="5311848at2759"/>
<evidence type="ECO:0000256" key="12">
    <source>
        <dbReference type="SAM" id="SignalP"/>
    </source>
</evidence>
<feature type="signal peptide" evidence="12">
    <location>
        <begin position="1"/>
        <end position="17"/>
    </location>
</feature>